<evidence type="ECO:0000313" key="3">
    <source>
        <dbReference type="EMBL" id="CAL96362.1"/>
    </source>
</evidence>
<feature type="compositionally biased region" description="Basic and acidic residues" evidence="1">
    <location>
        <begin position="136"/>
        <end position="207"/>
    </location>
</feature>
<keyword evidence="2" id="KW-0732">Signal</keyword>
<reference evidence="3 4" key="1">
    <citation type="journal article" date="2006" name="Nat. Biotechnol.">
        <title>Complete genome of the mutualistic, N2-fixing grass endophyte Azoarcus sp. strain BH72.</title>
        <authorList>
            <person name="Krause A."/>
            <person name="Ramakumar A."/>
            <person name="Bartels D."/>
            <person name="Battistoni F."/>
            <person name="Bekel T."/>
            <person name="Boch J."/>
            <person name="Boehm M."/>
            <person name="Friedrich F."/>
            <person name="Hurek T."/>
            <person name="Krause L."/>
            <person name="Linke B."/>
            <person name="McHardy A.C."/>
            <person name="Sarkar A."/>
            <person name="Schneiker S."/>
            <person name="Syed A.A."/>
            <person name="Thauer R."/>
            <person name="Vorhoelter F.-J."/>
            <person name="Weidner S."/>
            <person name="Puehler A."/>
            <person name="Reinhold-Hurek B."/>
            <person name="Kaiser O."/>
            <person name="Goesmann A."/>
        </authorList>
    </citation>
    <scope>NUCLEOTIDE SEQUENCE [LARGE SCALE GENOMIC DNA]</scope>
    <source>
        <strain evidence="3 4">BH72</strain>
    </source>
</reference>
<dbReference type="STRING" id="62928.azo3746"/>
<keyword evidence="4" id="KW-1185">Reference proteome</keyword>
<dbReference type="KEGG" id="aoa:dqs_3897"/>
<dbReference type="AlphaFoldDB" id="A1KC06"/>
<proteinExistence type="predicted"/>
<dbReference type="OrthoDB" id="8777086at2"/>
<evidence type="ECO:0000256" key="2">
    <source>
        <dbReference type="SAM" id="SignalP"/>
    </source>
</evidence>
<evidence type="ECO:0000256" key="1">
    <source>
        <dbReference type="SAM" id="MobiDB-lite"/>
    </source>
</evidence>
<dbReference type="EMBL" id="AM406670">
    <property type="protein sequence ID" value="CAL96362.1"/>
    <property type="molecule type" value="Genomic_DNA"/>
</dbReference>
<feature type="signal peptide" evidence="2">
    <location>
        <begin position="1"/>
        <end position="23"/>
    </location>
</feature>
<accession>A1KC06</accession>
<feature type="compositionally biased region" description="Basic and acidic residues" evidence="1">
    <location>
        <begin position="32"/>
        <end position="51"/>
    </location>
</feature>
<organism evidence="3 4">
    <name type="scientific">Azoarcus sp. (strain BH72)</name>
    <dbReference type="NCBI Taxonomy" id="418699"/>
    <lineage>
        <taxon>Bacteria</taxon>
        <taxon>Pseudomonadati</taxon>
        <taxon>Pseudomonadota</taxon>
        <taxon>Betaproteobacteria</taxon>
        <taxon>Rhodocyclales</taxon>
        <taxon>Zoogloeaceae</taxon>
        <taxon>Azoarcus</taxon>
    </lineage>
</organism>
<dbReference type="eggNOG" id="ENOG5030UMT">
    <property type="taxonomic scope" value="Bacteria"/>
</dbReference>
<feature type="region of interest" description="Disordered" evidence="1">
    <location>
        <begin position="99"/>
        <end position="207"/>
    </location>
</feature>
<sequence length="207" mass="22559">MSARPAVTLLCLLLTLAAPLAQAADAAGGESDSARSARLKDEAKALRDKAESTFASEEPQCYRRVLVNRCIDQAKQARLETIREARALEAEARKLDLAERQRAAAETGRSRTDAPMQPSAPSAAGDATVRPAPEAEATRAERASALERAEAEARAGRTARDAERARERSATEAEAARRAEQSARDRARYEERIREYEEKKARDAGGR</sequence>
<feature type="compositionally biased region" description="Basic and acidic residues" evidence="1">
    <location>
        <begin position="99"/>
        <end position="112"/>
    </location>
</feature>
<feature type="region of interest" description="Disordered" evidence="1">
    <location>
        <begin position="24"/>
        <end position="56"/>
    </location>
</feature>
<dbReference type="Proteomes" id="UP000002588">
    <property type="component" value="Chromosome"/>
</dbReference>
<gene>
    <name evidence="3" type="ordered locus">azo3746</name>
</gene>
<evidence type="ECO:0000313" key="4">
    <source>
        <dbReference type="Proteomes" id="UP000002588"/>
    </source>
</evidence>
<dbReference type="RefSeq" id="WP_011767468.1">
    <property type="nucleotide sequence ID" value="NC_008702.1"/>
</dbReference>
<name>A1KC06_AZOSB</name>
<protein>
    <submittedName>
        <fullName evidence="3">Hypothetical secreted protein</fullName>
    </submittedName>
</protein>
<dbReference type="HOGENOM" id="CLU_1275543_0_0_4"/>
<feature type="chain" id="PRO_5002636217" evidence="2">
    <location>
        <begin position="24"/>
        <end position="207"/>
    </location>
</feature>
<dbReference type="KEGG" id="azo:azo3746"/>